<keyword evidence="3" id="KW-1185">Reference proteome</keyword>
<dbReference type="VEuPathDB" id="VectorBase:RSAN_044742"/>
<dbReference type="Proteomes" id="UP000821837">
    <property type="component" value="Chromosome 10"/>
</dbReference>
<protein>
    <submittedName>
        <fullName evidence="2">Uncharacterized protein</fullName>
    </submittedName>
</protein>
<evidence type="ECO:0000256" key="1">
    <source>
        <dbReference type="SAM" id="MobiDB-lite"/>
    </source>
</evidence>
<organism evidence="2 3">
    <name type="scientific">Rhipicephalus sanguineus</name>
    <name type="common">Brown dog tick</name>
    <name type="synonym">Ixodes sanguineus</name>
    <dbReference type="NCBI Taxonomy" id="34632"/>
    <lineage>
        <taxon>Eukaryota</taxon>
        <taxon>Metazoa</taxon>
        <taxon>Ecdysozoa</taxon>
        <taxon>Arthropoda</taxon>
        <taxon>Chelicerata</taxon>
        <taxon>Arachnida</taxon>
        <taxon>Acari</taxon>
        <taxon>Parasitiformes</taxon>
        <taxon>Ixodida</taxon>
        <taxon>Ixodoidea</taxon>
        <taxon>Ixodidae</taxon>
        <taxon>Rhipicephalinae</taxon>
        <taxon>Rhipicephalus</taxon>
        <taxon>Rhipicephalus</taxon>
    </lineage>
</organism>
<feature type="region of interest" description="Disordered" evidence="1">
    <location>
        <begin position="1"/>
        <end position="27"/>
    </location>
</feature>
<dbReference type="EMBL" id="JABSTV010001246">
    <property type="protein sequence ID" value="KAH7975328.1"/>
    <property type="molecule type" value="Genomic_DNA"/>
</dbReference>
<name>A0A9D4T6K0_RHISA</name>
<comment type="caution">
    <text evidence="2">The sequence shown here is derived from an EMBL/GenBank/DDBJ whole genome shotgun (WGS) entry which is preliminary data.</text>
</comment>
<reference evidence="2" key="1">
    <citation type="journal article" date="2020" name="Cell">
        <title>Large-Scale Comparative Analyses of Tick Genomes Elucidate Their Genetic Diversity and Vector Capacities.</title>
        <authorList>
            <consortium name="Tick Genome and Microbiome Consortium (TIGMIC)"/>
            <person name="Jia N."/>
            <person name="Wang J."/>
            <person name="Shi W."/>
            <person name="Du L."/>
            <person name="Sun Y."/>
            <person name="Zhan W."/>
            <person name="Jiang J.F."/>
            <person name="Wang Q."/>
            <person name="Zhang B."/>
            <person name="Ji P."/>
            <person name="Bell-Sakyi L."/>
            <person name="Cui X.M."/>
            <person name="Yuan T.T."/>
            <person name="Jiang B.G."/>
            <person name="Yang W.F."/>
            <person name="Lam T.T."/>
            <person name="Chang Q.C."/>
            <person name="Ding S.J."/>
            <person name="Wang X.J."/>
            <person name="Zhu J.G."/>
            <person name="Ruan X.D."/>
            <person name="Zhao L."/>
            <person name="Wei J.T."/>
            <person name="Ye R.Z."/>
            <person name="Que T.C."/>
            <person name="Du C.H."/>
            <person name="Zhou Y.H."/>
            <person name="Cheng J.X."/>
            <person name="Dai P.F."/>
            <person name="Guo W.B."/>
            <person name="Han X.H."/>
            <person name="Huang E.J."/>
            <person name="Li L.F."/>
            <person name="Wei W."/>
            <person name="Gao Y.C."/>
            <person name="Liu J.Z."/>
            <person name="Shao H.Z."/>
            <person name="Wang X."/>
            <person name="Wang C.C."/>
            <person name="Yang T.C."/>
            <person name="Huo Q.B."/>
            <person name="Li W."/>
            <person name="Chen H.Y."/>
            <person name="Chen S.E."/>
            <person name="Zhou L.G."/>
            <person name="Ni X.B."/>
            <person name="Tian J.H."/>
            <person name="Sheng Y."/>
            <person name="Liu T."/>
            <person name="Pan Y.S."/>
            <person name="Xia L.Y."/>
            <person name="Li J."/>
            <person name="Zhao F."/>
            <person name="Cao W.C."/>
        </authorList>
    </citation>
    <scope>NUCLEOTIDE SEQUENCE</scope>
    <source>
        <strain evidence="2">Rsan-2018</strain>
    </source>
</reference>
<reference evidence="2" key="2">
    <citation type="submission" date="2021-09" db="EMBL/GenBank/DDBJ databases">
        <authorList>
            <person name="Jia N."/>
            <person name="Wang J."/>
            <person name="Shi W."/>
            <person name="Du L."/>
            <person name="Sun Y."/>
            <person name="Zhan W."/>
            <person name="Jiang J."/>
            <person name="Wang Q."/>
            <person name="Zhang B."/>
            <person name="Ji P."/>
            <person name="Sakyi L.B."/>
            <person name="Cui X."/>
            <person name="Yuan T."/>
            <person name="Jiang B."/>
            <person name="Yang W."/>
            <person name="Lam T.T.-Y."/>
            <person name="Chang Q."/>
            <person name="Ding S."/>
            <person name="Wang X."/>
            <person name="Zhu J."/>
            <person name="Ruan X."/>
            <person name="Zhao L."/>
            <person name="Wei J."/>
            <person name="Que T."/>
            <person name="Du C."/>
            <person name="Cheng J."/>
            <person name="Dai P."/>
            <person name="Han X."/>
            <person name="Huang E."/>
            <person name="Gao Y."/>
            <person name="Liu J."/>
            <person name="Shao H."/>
            <person name="Ye R."/>
            <person name="Li L."/>
            <person name="Wei W."/>
            <person name="Wang X."/>
            <person name="Wang C."/>
            <person name="Huo Q."/>
            <person name="Li W."/>
            <person name="Guo W."/>
            <person name="Chen H."/>
            <person name="Chen S."/>
            <person name="Zhou L."/>
            <person name="Zhou L."/>
            <person name="Ni X."/>
            <person name="Tian J."/>
            <person name="Zhou Y."/>
            <person name="Sheng Y."/>
            <person name="Liu T."/>
            <person name="Pan Y."/>
            <person name="Xia L."/>
            <person name="Li J."/>
            <person name="Zhao F."/>
            <person name="Cao W."/>
        </authorList>
    </citation>
    <scope>NUCLEOTIDE SEQUENCE</scope>
    <source>
        <strain evidence="2">Rsan-2018</strain>
        <tissue evidence="2">Larvae</tissue>
    </source>
</reference>
<dbReference type="AlphaFoldDB" id="A0A9D4T6K0"/>
<sequence>MRGSDKLHRKRPAAVSYPEDPSDVLRENPVVPDLDFCADPRLPPTVRTNVHAKTRMRAVSAIAALADDSSKGENEEDMAATFA</sequence>
<gene>
    <name evidence="2" type="ORF">HPB52_000589</name>
</gene>
<proteinExistence type="predicted"/>
<accession>A0A9D4T6K0</accession>
<evidence type="ECO:0000313" key="2">
    <source>
        <dbReference type="EMBL" id="KAH7975328.1"/>
    </source>
</evidence>
<evidence type="ECO:0000313" key="3">
    <source>
        <dbReference type="Proteomes" id="UP000821837"/>
    </source>
</evidence>